<comment type="caution">
    <text evidence="1">The sequence shown here is derived from an EMBL/GenBank/DDBJ whole genome shotgun (WGS) entry which is preliminary data.</text>
</comment>
<name>A0A2P5C6N4_PARAD</name>
<proteinExistence type="predicted"/>
<dbReference type="AlphaFoldDB" id="A0A2P5C6N4"/>
<dbReference type="GO" id="GO:0048658">
    <property type="term" value="P:anther wall tapetum development"/>
    <property type="evidence" value="ECO:0007669"/>
    <property type="project" value="InterPro"/>
</dbReference>
<dbReference type="PANTHER" id="PTHR46834">
    <property type="entry name" value="TRANSCRIPTION FACTOR BHLH91"/>
    <property type="match status" value="1"/>
</dbReference>
<dbReference type="EMBL" id="JXTB01000168">
    <property type="protein sequence ID" value="PON56698.1"/>
    <property type="molecule type" value="Genomic_DNA"/>
</dbReference>
<dbReference type="Proteomes" id="UP000237105">
    <property type="component" value="Unassembled WGS sequence"/>
</dbReference>
<sequence>MSQKDDRASVVGDAMEYIRKLRRTVGELNIPAEKERRGRLRRCKKWRTMPAKEVENCNIKPDPDQSCIKSSWLQRKSKDAEVNACIIDDDVTIKLVQGKKINLLLTASRVLDELQLDL</sequence>
<evidence type="ECO:0000313" key="2">
    <source>
        <dbReference type="Proteomes" id="UP000237105"/>
    </source>
</evidence>
<dbReference type="OrthoDB" id="1932168at2759"/>
<accession>A0A2P5C6N4</accession>
<dbReference type="InterPro" id="IPR045895">
    <property type="entry name" value="bHLH91-like"/>
</dbReference>
<organism evidence="1 2">
    <name type="scientific">Parasponia andersonii</name>
    <name type="common">Sponia andersonii</name>
    <dbReference type="NCBI Taxonomy" id="3476"/>
    <lineage>
        <taxon>Eukaryota</taxon>
        <taxon>Viridiplantae</taxon>
        <taxon>Streptophyta</taxon>
        <taxon>Embryophyta</taxon>
        <taxon>Tracheophyta</taxon>
        <taxon>Spermatophyta</taxon>
        <taxon>Magnoliopsida</taxon>
        <taxon>eudicotyledons</taxon>
        <taxon>Gunneridae</taxon>
        <taxon>Pentapetalae</taxon>
        <taxon>rosids</taxon>
        <taxon>fabids</taxon>
        <taxon>Rosales</taxon>
        <taxon>Cannabaceae</taxon>
        <taxon>Parasponia</taxon>
    </lineage>
</organism>
<gene>
    <name evidence="1" type="ORF">PanWU01x14_179160</name>
</gene>
<dbReference type="GO" id="GO:0006355">
    <property type="term" value="P:regulation of DNA-templated transcription"/>
    <property type="evidence" value="ECO:0007669"/>
    <property type="project" value="InterPro"/>
</dbReference>
<dbReference type="STRING" id="3476.A0A2P5C6N4"/>
<evidence type="ECO:0000313" key="1">
    <source>
        <dbReference type="EMBL" id="PON56698.1"/>
    </source>
</evidence>
<reference evidence="2" key="1">
    <citation type="submission" date="2016-06" db="EMBL/GenBank/DDBJ databases">
        <title>Parallel loss of symbiosis genes in relatives of nitrogen-fixing non-legume Parasponia.</title>
        <authorList>
            <person name="Van Velzen R."/>
            <person name="Holmer R."/>
            <person name="Bu F."/>
            <person name="Rutten L."/>
            <person name="Van Zeijl A."/>
            <person name="Liu W."/>
            <person name="Santuari L."/>
            <person name="Cao Q."/>
            <person name="Sharma T."/>
            <person name="Shen D."/>
            <person name="Roswanjaya Y."/>
            <person name="Wardhani T."/>
            <person name="Kalhor M.S."/>
            <person name="Jansen J."/>
            <person name="Van den Hoogen J."/>
            <person name="Gungor B."/>
            <person name="Hartog M."/>
            <person name="Hontelez J."/>
            <person name="Verver J."/>
            <person name="Yang W.-C."/>
            <person name="Schijlen E."/>
            <person name="Repin R."/>
            <person name="Schilthuizen M."/>
            <person name="Schranz E."/>
            <person name="Heidstra R."/>
            <person name="Miyata K."/>
            <person name="Fedorova E."/>
            <person name="Kohlen W."/>
            <person name="Bisseling T."/>
            <person name="Smit S."/>
            <person name="Geurts R."/>
        </authorList>
    </citation>
    <scope>NUCLEOTIDE SEQUENCE [LARGE SCALE GENOMIC DNA]</scope>
    <source>
        <strain evidence="2">cv. WU1-14</strain>
    </source>
</reference>
<protein>
    <submittedName>
        <fullName evidence="1">Uncharacterized protein</fullName>
    </submittedName>
</protein>
<dbReference type="PANTHER" id="PTHR46834:SF1">
    <property type="entry name" value="TRANSCRIPTION FACTOR BHLH10"/>
    <property type="match status" value="1"/>
</dbReference>
<keyword evidence="2" id="KW-1185">Reference proteome</keyword>